<accession>A0A5B0PLC8</accession>
<dbReference type="Proteomes" id="UP000324748">
    <property type="component" value="Unassembled WGS sequence"/>
</dbReference>
<feature type="region of interest" description="Disordered" evidence="1">
    <location>
        <begin position="94"/>
        <end position="115"/>
    </location>
</feature>
<gene>
    <name evidence="2" type="ORF">PGT21_017868</name>
    <name evidence="3" type="ORF">PGTUg99_036303</name>
</gene>
<sequence length="115" mass="12221">MADAMALDVGQPDGALESPSSDAESASESDDQQPVGVLFEASWPTNRLQVGLRSTAASVSLIRRWASSTILHRLPYDSLIDRWAMRSAVSLSGGLANQSRPITPASSSHSGFYNS</sequence>
<evidence type="ECO:0000256" key="1">
    <source>
        <dbReference type="SAM" id="MobiDB-lite"/>
    </source>
</evidence>
<organism evidence="2 4">
    <name type="scientific">Puccinia graminis f. sp. tritici</name>
    <dbReference type="NCBI Taxonomy" id="56615"/>
    <lineage>
        <taxon>Eukaryota</taxon>
        <taxon>Fungi</taxon>
        <taxon>Dikarya</taxon>
        <taxon>Basidiomycota</taxon>
        <taxon>Pucciniomycotina</taxon>
        <taxon>Pucciniomycetes</taxon>
        <taxon>Pucciniales</taxon>
        <taxon>Pucciniaceae</taxon>
        <taxon>Puccinia</taxon>
    </lineage>
</organism>
<evidence type="ECO:0000313" key="5">
    <source>
        <dbReference type="Proteomes" id="UP000325313"/>
    </source>
</evidence>
<evidence type="ECO:0000313" key="2">
    <source>
        <dbReference type="EMBL" id="KAA1101370.1"/>
    </source>
</evidence>
<feature type="compositionally biased region" description="Low complexity" evidence="1">
    <location>
        <begin position="15"/>
        <end position="24"/>
    </location>
</feature>
<dbReference type="Proteomes" id="UP000325313">
    <property type="component" value="Unassembled WGS sequence"/>
</dbReference>
<feature type="compositionally biased region" description="Polar residues" evidence="1">
    <location>
        <begin position="95"/>
        <end position="115"/>
    </location>
</feature>
<keyword evidence="4" id="KW-1185">Reference proteome</keyword>
<evidence type="ECO:0000313" key="3">
    <source>
        <dbReference type="EMBL" id="KAA1136606.1"/>
    </source>
</evidence>
<dbReference type="AlphaFoldDB" id="A0A5B0PLC8"/>
<protein>
    <submittedName>
        <fullName evidence="2">Uncharacterized protein</fullName>
    </submittedName>
</protein>
<dbReference type="EMBL" id="VDEP01000035">
    <property type="protein sequence ID" value="KAA1136606.1"/>
    <property type="molecule type" value="Genomic_DNA"/>
</dbReference>
<feature type="region of interest" description="Disordered" evidence="1">
    <location>
        <begin position="1"/>
        <end position="35"/>
    </location>
</feature>
<proteinExistence type="predicted"/>
<name>A0A5B0PLC8_PUCGR</name>
<comment type="caution">
    <text evidence="2">The sequence shown here is derived from an EMBL/GenBank/DDBJ whole genome shotgun (WGS) entry which is preliminary data.</text>
</comment>
<evidence type="ECO:0000313" key="4">
    <source>
        <dbReference type="Proteomes" id="UP000324748"/>
    </source>
</evidence>
<reference evidence="4 5" key="1">
    <citation type="submission" date="2019-05" db="EMBL/GenBank/DDBJ databases">
        <title>Emergence of the Ug99 lineage of the wheat stem rust pathogen through somatic hybridization.</title>
        <authorList>
            <person name="Li F."/>
            <person name="Upadhyaya N.M."/>
            <person name="Sperschneider J."/>
            <person name="Matny O."/>
            <person name="Nguyen-Phuc H."/>
            <person name="Mago R."/>
            <person name="Raley C."/>
            <person name="Miller M.E."/>
            <person name="Silverstein K.A.T."/>
            <person name="Henningsen E."/>
            <person name="Hirsch C.D."/>
            <person name="Visser B."/>
            <person name="Pretorius Z.A."/>
            <person name="Steffenson B.J."/>
            <person name="Schwessinger B."/>
            <person name="Dodds P.N."/>
            <person name="Figueroa M."/>
        </authorList>
    </citation>
    <scope>NUCLEOTIDE SEQUENCE [LARGE SCALE GENOMIC DNA]</scope>
    <source>
        <strain evidence="2">21-0</strain>
        <strain evidence="3 5">Ug99</strain>
    </source>
</reference>
<dbReference type="EMBL" id="VSWC01000053">
    <property type="protein sequence ID" value="KAA1101370.1"/>
    <property type="molecule type" value="Genomic_DNA"/>
</dbReference>